<sequence length="73" mass="7958">MEEKEIDYLLTLGNICTTFALAVGASAYFDYQQLGHVIKPMTFWGAVSVTTASASTACYLFTIASQLIQEGKK</sequence>
<reference evidence="2 3" key="1">
    <citation type="submission" date="2016-11" db="EMBL/GenBank/DDBJ databases">
        <authorList>
            <person name="Jaros S."/>
            <person name="Januszkiewicz K."/>
            <person name="Wedrychowicz H."/>
        </authorList>
    </citation>
    <scope>NUCLEOTIDE SEQUENCE [LARGE SCALE GENOMIC DNA]</scope>
    <source>
        <strain evidence="2 3">DSM 24574</strain>
    </source>
</reference>
<evidence type="ECO:0000313" key="3">
    <source>
        <dbReference type="Proteomes" id="UP000184212"/>
    </source>
</evidence>
<name>A0A1M5RRV1_9BACT</name>
<feature type="transmembrane region" description="Helical" evidence="1">
    <location>
        <begin position="41"/>
        <end position="64"/>
    </location>
</feature>
<evidence type="ECO:0000313" key="2">
    <source>
        <dbReference type="EMBL" id="SHH28986.1"/>
    </source>
</evidence>
<dbReference type="EMBL" id="FQWQ01000002">
    <property type="protein sequence ID" value="SHH28986.1"/>
    <property type="molecule type" value="Genomic_DNA"/>
</dbReference>
<protein>
    <submittedName>
        <fullName evidence="2">Uncharacterized protein</fullName>
    </submittedName>
</protein>
<dbReference type="AlphaFoldDB" id="A0A1M5RRV1"/>
<dbReference type="STRING" id="947013.SAMN04488109_3543"/>
<feature type="transmembrane region" description="Helical" evidence="1">
    <location>
        <begin position="7"/>
        <end position="29"/>
    </location>
</feature>
<keyword evidence="1" id="KW-0812">Transmembrane</keyword>
<dbReference type="RefSeq" id="WP_073136493.1">
    <property type="nucleotide sequence ID" value="NZ_FQWQ01000002.1"/>
</dbReference>
<accession>A0A1M5RRV1</accession>
<evidence type="ECO:0000256" key="1">
    <source>
        <dbReference type="SAM" id="Phobius"/>
    </source>
</evidence>
<keyword evidence="1" id="KW-0472">Membrane</keyword>
<proteinExistence type="predicted"/>
<dbReference type="Proteomes" id="UP000184212">
    <property type="component" value="Unassembled WGS sequence"/>
</dbReference>
<keyword evidence="3" id="KW-1185">Reference proteome</keyword>
<keyword evidence="1" id="KW-1133">Transmembrane helix</keyword>
<organism evidence="2 3">
    <name type="scientific">Chryseolinea serpens</name>
    <dbReference type="NCBI Taxonomy" id="947013"/>
    <lineage>
        <taxon>Bacteria</taxon>
        <taxon>Pseudomonadati</taxon>
        <taxon>Bacteroidota</taxon>
        <taxon>Cytophagia</taxon>
        <taxon>Cytophagales</taxon>
        <taxon>Fulvivirgaceae</taxon>
        <taxon>Chryseolinea</taxon>
    </lineage>
</organism>
<gene>
    <name evidence="2" type="ORF">SAMN04488109_3543</name>
</gene>